<name>A0AAD6VFU9_9AGAR</name>
<reference evidence="1" key="1">
    <citation type="submission" date="2023-03" db="EMBL/GenBank/DDBJ databases">
        <title>Massive genome expansion in bonnet fungi (Mycena s.s.) driven by repeated elements and novel gene families across ecological guilds.</title>
        <authorList>
            <consortium name="Lawrence Berkeley National Laboratory"/>
            <person name="Harder C.B."/>
            <person name="Miyauchi S."/>
            <person name="Viragh M."/>
            <person name="Kuo A."/>
            <person name="Thoen E."/>
            <person name="Andreopoulos B."/>
            <person name="Lu D."/>
            <person name="Skrede I."/>
            <person name="Drula E."/>
            <person name="Henrissat B."/>
            <person name="Morin E."/>
            <person name="Kohler A."/>
            <person name="Barry K."/>
            <person name="LaButti K."/>
            <person name="Morin E."/>
            <person name="Salamov A."/>
            <person name="Lipzen A."/>
            <person name="Mereny Z."/>
            <person name="Hegedus B."/>
            <person name="Baldrian P."/>
            <person name="Stursova M."/>
            <person name="Weitz H."/>
            <person name="Taylor A."/>
            <person name="Grigoriev I.V."/>
            <person name="Nagy L.G."/>
            <person name="Martin F."/>
            <person name="Kauserud H."/>
        </authorList>
    </citation>
    <scope>NUCLEOTIDE SEQUENCE</scope>
    <source>
        <strain evidence="1">9144</strain>
    </source>
</reference>
<organism evidence="1 2">
    <name type="scientific">Mycena pura</name>
    <dbReference type="NCBI Taxonomy" id="153505"/>
    <lineage>
        <taxon>Eukaryota</taxon>
        <taxon>Fungi</taxon>
        <taxon>Dikarya</taxon>
        <taxon>Basidiomycota</taxon>
        <taxon>Agaricomycotina</taxon>
        <taxon>Agaricomycetes</taxon>
        <taxon>Agaricomycetidae</taxon>
        <taxon>Agaricales</taxon>
        <taxon>Marasmiineae</taxon>
        <taxon>Mycenaceae</taxon>
        <taxon>Mycena</taxon>
    </lineage>
</organism>
<comment type="caution">
    <text evidence="1">The sequence shown here is derived from an EMBL/GenBank/DDBJ whole genome shotgun (WGS) entry which is preliminary data.</text>
</comment>
<keyword evidence="2" id="KW-1185">Reference proteome</keyword>
<dbReference type="Proteomes" id="UP001219525">
    <property type="component" value="Unassembled WGS sequence"/>
</dbReference>
<proteinExistence type="predicted"/>
<evidence type="ECO:0000313" key="2">
    <source>
        <dbReference type="Proteomes" id="UP001219525"/>
    </source>
</evidence>
<evidence type="ECO:0000313" key="1">
    <source>
        <dbReference type="EMBL" id="KAJ7208552.1"/>
    </source>
</evidence>
<sequence>MYLTLELKTSIAQQASLATLASFCATSRAMHAQASPTLYSHIDLDDTRRTSLLLWSLASGKHRPAALNAHPAALVRELKLWFCPSLAAEPEVEKKRAKAYQTLIQVALNNTAQYAVNGESRLRVFHWTSNYAVDRIFPLLRLRPRFQRLEDLRIAPYEMSIRQRTGFDFLQVPGLKSLGYEESTESYEICPREVVELFAASLRLVPTASPTLTVLDIDITWAMHSRLAPLEEAVNSLRFPSLRFARIQVFLRSSSSHPNFCPFLEAHPSLLEVAVTLGNIKQPLRDDALPLLQTFTGHASDFLQVYNGKRPIRDLTVSLFVFRTALRVRGALEPSRLGGAIVAALKKLPQLRRLAMVNRPVHYHRDSDDDDEMYKQGLDLRTLTALARACPQLTDLEIHLDSSGDFKALAAFSELRYLKAHVWMSVPDHRGLMAKLHHAGFFDGADDGDASLDEDKFAPAEGIRRDINLLLPALPKLRAVEVTVIGERESDLDSMDSWNDDTEEKIVYEEVHAFHIRREGKKVEAVEILTDGGRM</sequence>
<dbReference type="AlphaFoldDB" id="A0AAD6VFU9"/>
<accession>A0AAD6VFU9</accession>
<gene>
    <name evidence="1" type="ORF">GGX14DRAFT_453903</name>
</gene>
<dbReference type="EMBL" id="JARJCW010000033">
    <property type="protein sequence ID" value="KAJ7208552.1"/>
    <property type="molecule type" value="Genomic_DNA"/>
</dbReference>
<protein>
    <submittedName>
        <fullName evidence="1">Uncharacterized protein</fullName>
    </submittedName>
</protein>